<evidence type="ECO:0000256" key="4">
    <source>
        <dbReference type="PROSITE-ProRule" id="PRU00192"/>
    </source>
</evidence>
<feature type="repeat" description="WD" evidence="5">
    <location>
        <begin position="680"/>
        <end position="712"/>
    </location>
</feature>
<dbReference type="RefSeq" id="XP_014681838.1">
    <property type="nucleotide sequence ID" value="XM_014826352.1"/>
</dbReference>
<keyword evidence="3" id="KW-0677">Repeat</keyword>
<feature type="domain" description="SH3" evidence="7">
    <location>
        <begin position="1089"/>
        <end position="1149"/>
    </location>
</feature>
<feature type="compositionally biased region" description="Basic residues" evidence="6">
    <location>
        <begin position="1195"/>
        <end position="1208"/>
    </location>
</feature>
<dbReference type="PRINTS" id="PR00452">
    <property type="entry name" value="SH3DOMAIN"/>
</dbReference>
<proteinExistence type="predicted"/>
<feature type="compositionally biased region" description="Basic and acidic residues" evidence="6">
    <location>
        <begin position="144"/>
        <end position="162"/>
    </location>
</feature>
<keyword evidence="2 5" id="KW-0853">WD repeat</keyword>
<dbReference type="InterPro" id="IPR001680">
    <property type="entry name" value="WD40_rpt"/>
</dbReference>
<protein>
    <submittedName>
        <fullName evidence="9">Jouberin-like isoform X2</fullName>
    </submittedName>
</protein>
<dbReference type="InterPro" id="IPR001452">
    <property type="entry name" value="SH3_domain"/>
</dbReference>
<dbReference type="InterPro" id="IPR019775">
    <property type="entry name" value="WD40_repeat_CS"/>
</dbReference>
<organism evidence="8 9">
    <name type="scientific">Priapulus caudatus</name>
    <name type="common">Priapulid worm</name>
    <dbReference type="NCBI Taxonomy" id="37621"/>
    <lineage>
        <taxon>Eukaryota</taxon>
        <taxon>Metazoa</taxon>
        <taxon>Ecdysozoa</taxon>
        <taxon>Scalidophora</taxon>
        <taxon>Priapulida</taxon>
        <taxon>Priapulimorpha</taxon>
        <taxon>Priapulimorphida</taxon>
        <taxon>Priapulidae</taxon>
        <taxon>Priapulus</taxon>
    </lineage>
</organism>
<dbReference type="InterPro" id="IPR036028">
    <property type="entry name" value="SH3-like_dom_sf"/>
</dbReference>
<dbReference type="Gene3D" id="2.30.30.40">
    <property type="entry name" value="SH3 Domains"/>
    <property type="match status" value="1"/>
</dbReference>
<feature type="region of interest" description="Disordered" evidence="6">
    <location>
        <begin position="1177"/>
        <end position="1208"/>
    </location>
</feature>
<accession>A0ABM1FBL7</accession>
<feature type="repeat" description="WD" evidence="5">
    <location>
        <begin position="728"/>
        <end position="761"/>
    </location>
</feature>
<sequence length="1208" mass="135217">MAADVMQKSSNKLHKLKTTKAHHHHDDETPLAGENVKQARQQTKSKLDELLKAAINTEEPRLKPKKKKNGNHSMIDSLKRDIEKNSEDGSLLANMYDPDGSTKDSGYTKQRHHKIIGEDNLAYEDETITTLPRKQKKKKKKNESRRQPSCHDREMSISELQRDSSAVHGGEAEEISRTPKKKKKTQRTSVADDISHQRTVTPPVPKPRSSLPSTPIKAKPVHAEPLPPSRKKKKKKPDELPEEEEIELKDLSKRKSSIRKNLEETEIVTAQGEQEEALPDEEATTAKVKKKKKKEVRLVEPGEETAAAAAASSAAAEDTSPQIADDGRVLSVTIHKTDRLQTDFLVSHPLVKVHVIDGATGQYMKKFNKERSVTSYYEMQNRTVDHILPIATQPFDFKIRKSMTPVWEEMVVFNENANYFIDKSSQALLFFEILDLNSMSTAALKFATRGQQSGWHHVAWAFLKLVGANGQPNVGRRVRLQLYLPPAKYITTPGTIDVYQWWLTQPRRKYPSTLYVTADCIRLPASVEPGTRSMVATQEEQGRLTYEELRATAQMKLKGLTAERKPSDDAPSAWSRLAGQPCRVPNKQLLVLPAGAAGCFVLTFSCDGKRLACACQDGDAYPVIVYEIPAGAVVARLRGHAGVVYDLCWSRDDARLLSASSDSTVRLWDTIEFSAKMNKVLPHPSFVYASKFHPRVASVVVTAGYDHVLRVWTALATAEGQPNLEQELEGHRTHVNALCFNRDGDKLYSADSNGVVCVWDVYVTERKSKKGVLREWTLLKEVREAELQGVSVSHLEMHPSGHRLLLHCRDNALRMLDLRIFSITQKYHGSLNFRERLRSCITPCGTFVMSGSEDGMAYVWNTDTGDHVAVYSELPYKHTVADVRYHPHDHIVAFCSFKQGHPILVYKYDHKVAQVGMMFHRVNGTPRPSTPAKEAPDAAKMMREEASPKPGSTVVRMDRVLKKLRSVSAFQHNIDLTDSFNASLSGTMLQSLLPDTTAATQRQQQSTFWGSTFDQSQYLSALSTHSPSALSPHARMTDDTAAQHQLFASQRLYARQDIGGGGSQRPQFSKVGQPGPPRISGIEMVKQSGSYPQVVALYDYKAQRSDELDLACGDIVTVLYRDTENWWMGETVDGQQGFFPANYVAEQSDADPKEERSDTPIKKTRALVEKGELKFVSASELEHEEEQTSTPVPSARKKKKGKKTTSDA</sequence>
<dbReference type="PANTHER" id="PTHR44499:SF1">
    <property type="entry name" value="JOUBERIN"/>
    <property type="match status" value="1"/>
</dbReference>
<keyword evidence="1 4" id="KW-0728">SH3 domain</keyword>
<dbReference type="InterPro" id="IPR052803">
    <property type="entry name" value="Cilium-Associated_Jouberin"/>
</dbReference>
<gene>
    <name evidence="9" type="primary">LOC106821498</name>
</gene>
<evidence type="ECO:0000256" key="2">
    <source>
        <dbReference type="ARBA" id="ARBA00022574"/>
    </source>
</evidence>
<dbReference type="PANTHER" id="PTHR44499">
    <property type="entry name" value="JOUBERIN"/>
    <property type="match status" value="1"/>
</dbReference>
<dbReference type="PROSITE" id="PS50002">
    <property type="entry name" value="SH3"/>
    <property type="match status" value="1"/>
</dbReference>
<feature type="repeat" description="WD" evidence="5">
    <location>
        <begin position="637"/>
        <end position="669"/>
    </location>
</feature>
<dbReference type="PROSITE" id="PS00678">
    <property type="entry name" value="WD_REPEATS_1"/>
    <property type="match status" value="1"/>
</dbReference>
<feature type="compositionally biased region" description="Basic and acidic residues" evidence="6">
    <location>
        <begin position="934"/>
        <end position="947"/>
    </location>
</feature>
<dbReference type="SUPFAM" id="SSF50044">
    <property type="entry name" value="SH3-domain"/>
    <property type="match status" value="1"/>
</dbReference>
<dbReference type="SUPFAM" id="SSF50978">
    <property type="entry name" value="WD40 repeat-like"/>
    <property type="match status" value="1"/>
</dbReference>
<evidence type="ECO:0000256" key="6">
    <source>
        <dbReference type="SAM" id="MobiDB-lite"/>
    </source>
</evidence>
<evidence type="ECO:0000313" key="8">
    <source>
        <dbReference type="Proteomes" id="UP000695022"/>
    </source>
</evidence>
<dbReference type="Gene3D" id="2.130.10.10">
    <property type="entry name" value="YVTN repeat-like/Quinoprotein amine dehydrogenase"/>
    <property type="match status" value="1"/>
</dbReference>
<feature type="compositionally biased region" description="Basic residues" evidence="6">
    <location>
        <begin position="11"/>
        <end position="23"/>
    </location>
</feature>
<feature type="region of interest" description="Disordered" evidence="6">
    <location>
        <begin position="923"/>
        <end position="952"/>
    </location>
</feature>
<evidence type="ECO:0000256" key="1">
    <source>
        <dbReference type="ARBA" id="ARBA00022443"/>
    </source>
</evidence>
<dbReference type="InterPro" id="IPR015943">
    <property type="entry name" value="WD40/YVTN_repeat-like_dom_sf"/>
</dbReference>
<feature type="compositionally biased region" description="Basic and acidic residues" evidence="6">
    <location>
        <begin position="77"/>
        <end position="87"/>
    </location>
</feature>
<dbReference type="PROSITE" id="PS50294">
    <property type="entry name" value="WD_REPEATS_REGION"/>
    <property type="match status" value="2"/>
</dbReference>
<dbReference type="GeneID" id="106821498"/>
<feature type="repeat" description="WD" evidence="5">
    <location>
        <begin position="842"/>
        <end position="870"/>
    </location>
</feature>
<feature type="region of interest" description="Disordered" evidence="6">
    <location>
        <begin position="1"/>
        <end position="251"/>
    </location>
</feature>
<evidence type="ECO:0000256" key="3">
    <source>
        <dbReference type="ARBA" id="ARBA00022737"/>
    </source>
</evidence>
<dbReference type="PROSITE" id="PS50082">
    <property type="entry name" value="WD_REPEATS_2"/>
    <property type="match status" value="4"/>
</dbReference>
<evidence type="ECO:0000256" key="5">
    <source>
        <dbReference type="PROSITE-ProRule" id="PRU00221"/>
    </source>
</evidence>
<feature type="region of interest" description="Disordered" evidence="6">
    <location>
        <begin position="270"/>
        <end position="295"/>
    </location>
</feature>
<dbReference type="SMART" id="SM00326">
    <property type="entry name" value="SH3"/>
    <property type="match status" value="1"/>
</dbReference>
<dbReference type="SMART" id="SM00320">
    <property type="entry name" value="WD40"/>
    <property type="match status" value="6"/>
</dbReference>
<dbReference type="InterPro" id="IPR036322">
    <property type="entry name" value="WD40_repeat_dom_sf"/>
</dbReference>
<evidence type="ECO:0000259" key="7">
    <source>
        <dbReference type="PROSITE" id="PS50002"/>
    </source>
</evidence>
<dbReference type="Pfam" id="PF00400">
    <property type="entry name" value="WD40"/>
    <property type="match status" value="3"/>
</dbReference>
<feature type="compositionally biased region" description="Basic residues" evidence="6">
    <location>
        <begin position="133"/>
        <end position="143"/>
    </location>
</feature>
<name>A0ABM1FBL7_PRICU</name>
<reference evidence="9" key="1">
    <citation type="submission" date="2025-08" db="UniProtKB">
        <authorList>
            <consortium name="RefSeq"/>
        </authorList>
    </citation>
    <scope>IDENTIFICATION</scope>
</reference>
<dbReference type="Proteomes" id="UP000695022">
    <property type="component" value="Unplaced"/>
</dbReference>
<evidence type="ECO:0000313" key="9">
    <source>
        <dbReference type="RefSeq" id="XP_014681838.1"/>
    </source>
</evidence>
<keyword evidence="8" id="KW-1185">Reference proteome</keyword>
<dbReference type="Pfam" id="PF00018">
    <property type="entry name" value="SH3_1"/>
    <property type="match status" value="1"/>
</dbReference>
<feature type="compositionally biased region" description="Acidic residues" evidence="6">
    <location>
        <begin position="273"/>
        <end position="283"/>
    </location>
</feature>